<proteinExistence type="inferred from homology"/>
<evidence type="ECO:0000256" key="1">
    <source>
        <dbReference type="ARBA" id="ARBA00006817"/>
    </source>
</evidence>
<comment type="similarity">
    <text evidence="1">Belongs to the AHA1 family.</text>
</comment>
<dbReference type="Proteomes" id="UP001490330">
    <property type="component" value="Unassembled WGS sequence"/>
</dbReference>
<accession>A0ABV1VEB5</accession>
<feature type="domain" description="Activator of Hsp90 ATPase homologue 1/2-like C-terminal" evidence="2">
    <location>
        <begin position="35"/>
        <end position="149"/>
    </location>
</feature>
<dbReference type="RefSeq" id="WP_350717855.1">
    <property type="nucleotide sequence ID" value="NZ_JBEPCO010000008.1"/>
</dbReference>
<sequence length="217" mass="23399">MIDVTQQIDSVRRQVGKRAFKAGEARVLTVGRTYDTPLDDVWDACTDPRRIPQWFLPVSGDLRRGGHYQLEGNAGGTIESCEPPKSFGATWEYGEEVSWIELRLAPGEGGTRFELEYLAHVDDERWAEFGPGAVGIGWDLMLVGLTMYLSSGGTPVDPEEVAAWSASEAGRRFVLSSGEAWYGADVASGTDPASARAKADRTAAFYTGDTGAAGATE</sequence>
<dbReference type="Gene3D" id="3.30.530.20">
    <property type="match status" value="1"/>
</dbReference>
<evidence type="ECO:0000259" key="2">
    <source>
        <dbReference type="Pfam" id="PF08327"/>
    </source>
</evidence>
<organism evidence="3 4">
    <name type="scientific">Streptomyces flaveolus</name>
    <dbReference type="NCBI Taxonomy" id="67297"/>
    <lineage>
        <taxon>Bacteria</taxon>
        <taxon>Bacillati</taxon>
        <taxon>Actinomycetota</taxon>
        <taxon>Actinomycetes</taxon>
        <taxon>Kitasatosporales</taxon>
        <taxon>Streptomycetaceae</taxon>
        <taxon>Streptomyces</taxon>
    </lineage>
</organism>
<dbReference type="InterPro" id="IPR023393">
    <property type="entry name" value="START-like_dom_sf"/>
</dbReference>
<gene>
    <name evidence="3" type="ORF">ABT322_13855</name>
</gene>
<comment type="caution">
    <text evidence="3">The sequence shown here is derived from an EMBL/GenBank/DDBJ whole genome shotgun (WGS) entry which is preliminary data.</text>
</comment>
<dbReference type="InterPro" id="IPR013538">
    <property type="entry name" value="ASHA1/2-like_C"/>
</dbReference>
<reference evidence="3 4" key="1">
    <citation type="submission" date="2024-06" db="EMBL/GenBank/DDBJ databases">
        <title>The Natural Products Discovery Center: Release of the First 8490 Sequenced Strains for Exploring Actinobacteria Biosynthetic Diversity.</title>
        <authorList>
            <person name="Kalkreuter E."/>
            <person name="Kautsar S.A."/>
            <person name="Yang D."/>
            <person name="Bader C.D."/>
            <person name="Teijaro C.N."/>
            <person name="Fluegel L."/>
            <person name="Davis C.M."/>
            <person name="Simpson J.R."/>
            <person name="Lauterbach L."/>
            <person name="Steele A.D."/>
            <person name="Gui C."/>
            <person name="Meng S."/>
            <person name="Li G."/>
            <person name="Viehrig K."/>
            <person name="Ye F."/>
            <person name="Su P."/>
            <person name="Kiefer A.F."/>
            <person name="Nichols A."/>
            <person name="Cepeda A.J."/>
            <person name="Yan W."/>
            <person name="Fan B."/>
            <person name="Jiang Y."/>
            <person name="Adhikari A."/>
            <person name="Zheng C.-J."/>
            <person name="Schuster L."/>
            <person name="Cowan T.M."/>
            <person name="Smanski M.J."/>
            <person name="Chevrette M.G."/>
            <person name="De Carvalho L.P.S."/>
            <person name="Shen B."/>
        </authorList>
    </citation>
    <scope>NUCLEOTIDE SEQUENCE [LARGE SCALE GENOMIC DNA]</scope>
    <source>
        <strain evidence="3 4">NPDC000632</strain>
    </source>
</reference>
<dbReference type="CDD" id="cd08899">
    <property type="entry name" value="SRPBCC_CalC_Aha1-like_6"/>
    <property type="match status" value="1"/>
</dbReference>
<protein>
    <submittedName>
        <fullName evidence="3">SRPBCC family protein</fullName>
    </submittedName>
</protein>
<name>A0ABV1VEB5_9ACTN</name>
<dbReference type="EMBL" id="JBEPCV010000010">
    <property type="protein sequence ID" value="MER6904840.1"/>
    <property type="molecule type" value="Genomic_DNA"/>
</dbReference>
<dbReference type="Pfam" id="PF08327">
    <property type="entry name" value="AHSA1"/>
    <property type="match status" value="1"/>
</dbReference>
<evidence type="ECO:0000313" key="4">
    <source>
        <dbReference type="Proteomes" id="UP001490330"/>
    </source>
</evidence>
<dbReference type="SUPFAM" id="SSF55961">
    <property type="entry name" value="Bet v1-like"/>
    <property type="match status" value="1"/>
</dbReference>
<keyword evidence="4" id="KW-1185">Reference proteome</keyword>
<evidence type="ECO:0000313" key="3">
    <source>
        <dbReference type="EMBL" id="MER6904840.1"/>
    </source>
</evidence>